<sequence length="74" mass="8323">MDVSEKREMEEFGFYVVHAGLMRWGLLTAVTTNANRNTINYGAQSLRRMGRKWSEAGIKKNGEALAIACNDMVL</sequence>
<proteinExistence type="predicted"/>
<organism evidence="1 2">
    <name type="scientific">Eumeta variegata</name>
    <name type="common">Bagworm moth</name>
    <name type="synonym">Eumeta japonica</name>
    <dbReference type="NCBI Taxonomy" id="151549"/>
    <lineage>
        <taxon>Eukaryota</taxon>
        <taxon>Metazoa</taxon>
        <taxon>Ecdysozoa</taxon>
        <taxon>Arthropoda</taxon>
        <taxon>Hexapoda</taxon>
        <taxon>Insecta</taxon>
        <taxon>Pterygota</taxon>
        <taxon>Neoptera</taxon>
        <taxon>Endopterygota</taxon>
        <taxon>Lepidoptera</taxon>
        <taxon>Glossata</taxon>
        <taxon>Ditrysia</taxon>
        <taxon>Tineoidea</taxon>
        <taxon>Psychidae</taxon>
        <taxon>Oiketicinae</taxon>
        <taxon>Eumeta</taxon>
    </lineage>
</organism>
<name>A0A4C1Y8J0_EUMVA</name>
<protein>
    <submittedName>
        <fullName evidence="1">Uncharacterized protein</fullName>
    </submittedName>
</protein>
<accession>A0A4C1Y8J0</accession>
<dbReference type="AlphaFoldDB" id="A0A4C1Y8J0"/>
<evidence type="ECO:0000313" key="2">
    <source>
        <dbReference type="Proteomes" id="UP000299102"/>
    </source>
</evidence>
<reference evidence="1 2" key="1">
    <citation type="journal article" date="2019" name="Commun. Biol.">
        <title>The bagworm genome reveals a unique fibroin gene that provides high tensile strength.</title>
        <authorList>
            <person name="Kono N."/>
            <person name="Nakamura H."/>
            <person name="Ohtoshi R."/>
            <person name="Tomita M."/>
            <person name="Numata K."/>
            <person name="Arakawa K."/>
        </authorList>
    </citation>
    <scope>NUCLEOTIDE SEQUENCE [LARGE SCALE GENOMIC DNA]</scope>
</reference>
<gene>
    <name evidence="1" type="ORF">EVAR_89667_1</name>
</gene>
<dbReference type="EMBL" id="BGZK01001150">
    <property type="protein sequence ID" value="GBP72571.1"/>
    <property type="molecule type" value="Genomic_DNA"/>
</dbReference>
<comment type="caution">
    <text evidence="1">The sequence shown here is derived from an EMBL/GenBank/DDBJ whole genome shotgun (WGS) entry which is preliminary data.</text>
</comment>
<dbReference type="Proteomes" id="UP000299102">
    <property type="component" value="Unassembled WGS sequence"/>
</dbReference>
<keyword evidence="2" id="KW-1185">Reference proteome</keyword>
<evidence type="ECO:0000313" key="1">
    <source>
        <dbReference type="EMBL" id="GBP72571.1"/>
    </source>
</evidence>